<protein>
    <submittedName>
        <fullName evidence="8">Golgi phosphoprotein 3</fullName>
    </submittedName>
</protein>
<keyword evidence="7" id="KW-1185">Reference proteome</keyword>
<dbReference type="Proteomes" id="UP000036681">
    <property type="component" value="Unplaced"/>
</dbReference>
<evidence type="ECO:0000256" key="4">
    <source>
        <dbReference type="ARBA" id="ARBA00023121"/>
    </source>
</evidence>
<organism evidence="7 8">
    <name type="scientific">Ascaris lumbricoides</name>
    <name type="common">Giant roundworm</name>
    <dbReference type="NCBI Taxonomy" id="6252"/>
    <lineage>
        <taxon>Eukaryota</taxon>
        <taxon>Metazoa</taxon>
        <taxon>Ecdysozoa</taxon>
        <taxon>Nematoda</taxon>
        <taxon>Chromadorea</taxon>
        <taxon>Rhabditida</taxon>
        <taxon>Spirurina</taxon>
        <taxon>Ascaridomorpha</taxon>
        <taxon>Ascaridoidea</taxon>
        <taxon>Ascarididae</taxon>
        <taxon>Ascaris</taxon>
    </lineage>
</organism>
<dbReference type="GO" id="GO:0048194">
    <property type="term" value="P:Golgi vesicle budding"/>
    <property type="evidence" value="ECO:0007669"/>
    <property type="project" value="TreeGrafter"/>
</dbReference>
<dbReference type="InterPro" id="IPR008628">
    <property type="entry name" value="GPP34-like"/>
</dbReference>
<evidence type="ECO:0000256" key="1">
    <source>
        <dbReference type="ARBA" id="ARBA00004255"/>
    </source>
</evidence>
<comment type="subcellular location">
    <subcellularLocation>
        <location evidence="1">Golgi apparatus membrane</location>
        <topology evidence="1">Peripheral membrane protein</topology>
        <orientation evidence="1">Cytoplasmic side</orientation>
    </subcellularLocation>
</comment>
<name>A0A9J2NZJ1_ASCLU</name>
<dbReference type="WBParaSite" id="ALUE_0000293601-mRNA-1">
    <property type="protein sequence ID" value="ALUE_0000293601-mRNA-1"/>
    <property type="gene ID" value="ALUE_0000293601"/>
</dbReference>
<reference evidence="8" key="1">
    <citation type="submission" date="2023-03" db="UniProtKB">
        <authorList>
            <consortium name="WormBaseParasite"/>
        </authorList>
    </citation>
    <scope>IDENTIFICATION</scope>
</reference>
<dbReference type="GO" id="GO:0007030">
    <property type="term" value="P:Golgi organization"/>
    <property type="evidence" value="ECO:0007669"/>
    <property type="project" value="TreeGrafter"/>
</dbReference>
<accession>A0A9J2NZJ1</accession>
<dbReference type="Gene3D" id="1.10.3630.10">
    <property type="entry name" value="yeast vps74-n-term truncation variant domain like"/>
    <property type="match status" value="2"/>
</dbReference>
<comment type="similarity">
    <text evidence="2">Belongs to the GOLPH3/VPS74 family.</text>
</comment>
<dbReference type="InterPro" id="IPR038261">
    <property type="entry name" value="GPP34-like_sf"/>
</dbReference>
<keyword evidence="5" id="KW-0472">Membrane</keyword>
<feature type="compositionally biased region" description="Basic and acidic residues" evidence="6">
    <location>
        <begin position="18"/>
        <end position="27"/>
    </location>
</feature>
<dbReference type="AlphaFoldDB" id="A0A9J2NZJ1"/>
<dbReference type="GO" id="GO:0000139">
    <property type="term" value="C:Golgi membrane"/>
    <property type="evidence" value="ECO:0007669"/>
    <property type="project" value="UniProtKB-SubCell"/>
</dbReference>
<dbReference type="PANTHER" id="PTHR12704:SF2">
    <property type="entry name" value="GOLGI PHOSPHOPROTEIN 3 HOMOLOG SAURON"/>
    <property type="match status" value="1"/>
</dbReference>
<evidence type="ECO:0000256" key="2">
    <source>
        <dbReference type="ARBA" id="ARBA00007284"/>
    </source>
</evidence>
<dbReference type="GO" id="GO:0006890">
    <property type="term" value="P:retrograde vesicle-mediated transport, Golgi to endoplasmic reticulum"/>
    <property type="evidence" value="ECO:0007669"/>
    <property type="project" value="TreeGrafter"/>
</dbReference>
<evidence type="ECO:0000313" key="7">
    <source>
        <dbReference type="Proteomes" id="UP000036681"/>
    </source>
</evidence>
<keyword evidence="4" id="KW-0446">Lipid-binding</keyword>
<dbReference type="GO" id="GO:0005802">
    <property type="term" value="C:trans-Golgi network"/>
    <property type="evidence" value="ECO:0007669"/>
    <property type="project" value="TreeGrafter"/>
</dbReference>
<dbReference type="Pfam" id="PF05719">
    <property type="entry name" value="GPP34"/>
    <property type="match status" value="1"/>
</dbReference>
<sequence>MSADGLKQRRKVQPNLIKADEEPAKEVEDADSDGSSGQPDDDKATRLTLMEQILLLGLKDREGYTSFWNDCISSGLRGCVMVELALKNRIELEKSGMRKKGLLSRKVLLKNDQPTGDVILDEALKHIKETQPPESVTSWIEYLSGETWNPLKLRYQLRNVRERLAKNLVEKGVLTTEKQNFLLFDMTTHPLYNCDLKHKLINVRRFNECMDFFFVLMRFFSLPFQSLFERFKFYFQQVQEAVLARWTNDVHRMDKRVLSLLILAHASDVLENAFAQLSDQDYELAMKRVRSLLELDYNVEGEKKGNSCTDVMWAVFEAFSK</sequence>
<dbReference type="GO" id="GO:0043001">
    <property type="term" value="P:Golgi to plasma membrane protein transport"/>
    <property type="evidence" value="ECO:0007669"/>
    <property type="project" value="TreeGrafter"/>
</dbReference>
<dbReference type="GO" id="GO:0031985">
    <property type="term" value="C:Golgi cisterna"/>
    <property type="evidence" value="ECO:0007669"/>
    <property type="project" value="TreeGrafter"/>
</dbReference>
<dbReference type="GO" id="GO:0005829">
    <property type="term" value="C:cytosol"/>
    <property type="evidence" value="ECO:0007669"/>
    <property type="project" value="TreeGrafter"/>
</dbReference>
<evidence type="ECO:0000256" key="6">
    <source>
        <dbReference type="SAM" id="MobiDB-lite"/>
    </source>
</evidence>
<evidence type="ECO:0000256" key="5">
    <source>
        <dbReference type="ARBA" id="ARBA00023136"/>
    </source>
</evidence>
<keyword evidence="3" id="KW-0333">Golgi apparatus</keyword>
<proteinExistence type="inferred from homology"/>
<evidence type="ECO:0000313" key="8">
    <source>
        <dbReference type="WBParaSite" id="ALUE_0000293601-mRNA-1"/>
    </source>
</evidence>
<feature type="region of interest" description="Disordered" evidence="6">
    <location>
        <begin position="1"/>
        <end position="44"/>
    </location>
</feature>
<evidence type="ECO:0000256" key="3">
    <source>
        <dbReference type="ARBA" id="ARBA00023034"/>
    </source>
</evidence>
<dbReference type="PANTHER" id="PTHR12704">
    <property type="entry name" value="TRANS-GOLGI PROTEIN GMX33"/>
    <property type="match status" value="1"/>
</dbReference>
<dbReference type="GO" id="GO:0070273">
    <property type="term" value="F:phosphatidylinositol-4-phosphate binding"/>
    <property type="evidence" value="ECO:0007669"/>
    <property type="project" value="InterPro"/>
</dbReference>